<sequence>MPRNTKQTPSRAMSHWRLMAAFATGIIVWITANYFGAPRGARLLLAWDGGAMVYLLTMWSLFIRSDEAELRSRASRYDEGVPVLMLIVLAAIVASLGAVIDAMIVAKAAQSGAKVLIVASAGATLILSWLVLQTVFVLHYAHRHFGAGKGKGGIQFPGEQPTSYLDFAYLAFSVGATFQVSDNNILTSKLRRLVTAHAAAAYFYNTAVLALGINIIASLVGG</sequence>
<keyword evidence="1" id="KW-1133">Transmembrane helix</keyword>
<dbReference type="Pfam" id="PF07077">
    <property type="entry name" value="DUF1345"/>
    <property type="match status" value="1"/>
</dbReference>
<feature type="transmembrane region" description="Helical" evidence="1">
    <location>
        <begin position="116"/>
        <end position="141"/>
    </location>
</feature>
<name>A0ABM6TI30_9CAUL</name>
<accession>A0ABM6TI30</accession>
<feature type="transmembrane region" description="Helical" evidence="1">
    <location>
        <begin position="83"/>
        <end position="104"/>
    </location>
</feature>
<keyword evidence="1" id="KW-0812">Transmembrane</keyword>
<protein>
    <submittedName>
        <fullName evidence="2">DUF1345 domain-containing protein</fullName>
    </submittedName>
</protein>
<dbReference type="EMBL" id="CP027850">
    <property type="protein sequence ID" value="AVQ02835.1"/>
    <property type="molecule type" value="Genomic_DNA"/>
</dbReference>
<keyword evidence="1" id="KW-0472">Membrane</keyword>
<dbReference type="InterPro" id="IPR009781">
    <property type="entry name" value="DUF1345"/>
</dbReference>
<keyword evidence="3" id="KW-1185">Reference proteome</keyword>
<gene>
    <name evidence="2" type="ORF">B7G68_13815</name>
</gene>
<proteinExistence type="predicted"/>
<reference evidence="2 3" key="1">
    <citation type="journal article" date="2015" name="Biotechnol. Bioeng.">
        <title>Genome sequence and phenotypic characterization of Caulobacter segnis.</title>
        <authorList>
            <person name="Patel S."/>
            <person name="Fletcher B."/>
            <person name="Scott D.C."/>
            <person name="Ely B."/>
        </authorList>
    </citation>
    <scope>NUCLEOTIDE SEQUENCE [LARGE SCALE GENOMIC DNA]</scope>
    <source>
        <strain evidence="2 3">TK0059</strain>
    </source>
</reference>
<feature type="transmembrane region" description="Helical" evidence="1">
    <location>
        <begin position="16"/>
        <end position="36"/>
    </location>
</feature>
<feature type="transmembrane region" description="Helical" evidence="1">
    <location>
        <begin position="201"/>
        <end position="220"/>
    </location>
</feature>
<evidence type="ECO:0000313" key="3">
    <source>
        <dbReference type="Proteomes" id="UP000240527"/>
    </source>
</evidence>
<evidence type="ECO:0000256" key="1">
    <source>
        <dbReference type="SAM" id="Phobius"/>
    </source>
</evidence>
<dbReference type="RefSeq" id="WP_013079802.1">
    <property type="nucleotide sequence ID" value="NZ_CP027850.1"/>
</dbReference>
<evidence type="ECO:0000313" key="2">
    <source>
        <dbReference type="EMBL" id="AVQ02835.1"/>
    </source>
</evidence>
<feature type="transmembrane region" description="Helical" evidence="1">
    <location>
        <begin position="43"/>
        <end position="63"/>
    </location>
</feature>
<organism evidence="2 3">
    <name type="scientific">Caulobacter segnis</name>
    <dbReference type="NCBI Taxonomy" id="88688"/>
    <lineage>
        <taxon>Bacteria</taxon>
        <taxon>Pseudomonadati</taxon>
        <taxon>Pseudomonadota</taxon>
        <taxon>Alphaproteobacteria</taxon>
        <taxon>Caulobacterales</taxon>
        <taxon>Caulobacteraceae</taxon>
        <taxon>Caulobacter</taxon>
    </lineage>
</organism>
<dbReference type="Proteomes" id="UP000240527">
    <property type="component" value="Chromosome"/>
</dbReference>